<proteinExistence type="predicted"/>
<dbReference type="InterPro" id="IPR005025">
    <property type="entry name" value="FMN_Rdtase-like_dom"/>
</dbReference>
<dbReference type="Gene3D" id="3.40.50.360">
    <property type="match status" value="1"/>
</dbReference>
<dbReference type="InterPro" id="IPR029039">
    <property type="entry name" value="Flavoprotein-like_sf"/>
</dbReference>
<protein>
    <submittedName>
        <fullName evidence="2">NAD(P)H-dependent oxidoreductase</fullName>
    </submittedName>
</protein>
<evidence type="ECO:0000313" key="2">
    <source>
        <dbReference type="EMBL" id="THF50799.1"/>
    </source>
</evidence>
<dbReference type="PANTHER" id="PTHR30543:SF21">
    <property type="entry name" value="NAD(P)H-DEPENDENT FMN REDUCTASE LOT6"/>
    <property type="match status" value="1"/>
</dbReference>
<dbReference type="GO" id="GO:0016491">
    <property type="term" value="F:oxidoreductase activity"/>
    <property type="evidence" value="ECO:0007669"/>
    <property type="project" value="InterPro"/>
</dbReference>
<dbReference type="PANTHER" id="PTHR30543">
    <property type="entry name" value="CHROMATE REDUCTASE"/>
    <property type="match status" value="1"/>
</dbReference>
<dbReference type="Proteomes" id="UP000310754">
    <property type="component" value="Unassembled WGS sequence"/>
</dbReference>
<dbReference type="AlphaFoldDB" id="A0A4S3ZY77"/>
<dbReference type="SUPFAM" id="SSF52218">
    <property type="entry name" value="Flavoproteins"/>
    <property type="match status" value="1"/>
</dbReference>
<reference evidence="2 3" key="1">
    <citation type="submission" date="2019-04" db="EMBL/GenBank/DDBJ databases">
        <title>Rhizobium terrae sp. nov., isolated from a paddy soil.</title>
        <authorList>
            <person name="Lin S.-Y."/>
            <person name="Hameed A."/>
            <person name="Huang H.-I."/>
            <person name="Young C.-C."/>
        </authorList>
    </citation>
    <scope>NUCLEOTIDE SEQUENCE [LARGE SCALE GENOMIC DNA]</scope>
    <source>
        <strain evidence="2 3">CC-HIH110</strain>
    </source>
</reference>
<sequence length="202" mass="21315">MSQPFIVGFGGTTRPGSSSEKLVRAGLAACEAHGAKVRLFDGAYLSTLPHYAPEDPQRTAAQTEFVEAIRQCDGLIIGTPAYHGGISGLVKNALDLLEDLRADARVYFDARPVGLMVSAAGWQGTGITLSALRDMVHAMRGWPTPIGVTVNSLAGPIFNDQGKIADPQVAATVTAQAEQVIRFSHAFRASPALSGQDLQRAS</sequence>
<dbReference type="InterPro" id="IPR050712">
    <property type="entry name" value="NAD(P)H-dep_reductase"/>
</dbReference>
<dbReference type="GO" id="GO:0010181">
    <property type="term" value="F:FMN binding"/>
    <property type="evidence" value="ECO:0007669"/>
    <property type="project" value="TreeGrafter"/>
</dbReference>
<evidence type="ECO:0000313" key="3">
    <source>
        <dbReference type="Proteomes" id="UP000310754"/>
    </source>
</evidence>
<name>A0A4S3ZY77_9HYPH</name>
<evidence type="ECO:0000259" key="1">
    <source>
        <dbReference type="Pfam" id="PF03358"/>
    </source>
</evidence>
<accession>A0A4S3ZY77</accession>
<feature type="domain" description="NADPH-dependent FMN reductase-like" evidence="1">
    <location>
        <begin position="6"/>
        <end position="146"/>
    </location>
</feature>
<gene>
    <name evidence="2" type="ORF">E6C51_08085</name>
</gene>
<comment type="caution">
    <text evidence="2">The sequence shown here is derived from an EMBL/GenBank/DDBJ whole genome shotgun (WGS) entry which is preliminary data.</text>
</comment>
<dbReference type="EMBL" id="SSOA01000003">
    <property type="protein sequence ID" value="THF50799.1"/>
    <property type="molecule type" value="Genomic_DNA"/>
</dbReference>
<dbReference type="Pfam" id="PF03358">
    <property type="entry name" value="FMN_red"/>
    <property type="match status" value="1"/>
</dbReference>
<organism evidence="2 3">
    <name type="scientific">Allorhizobium terrae</name>
    <dbReference type="NCBI Taxonomy" id="1848972"/>
    <lineage>
        <taxon>Bacteria</taxon>
        <taxon>Pseudomonadati</taxon>
        <taxon>Pseudomonadota</taxon>
        <taxon>Alphaproteobacteria</taxon>
        <taxon>Hyphomicrobiales</taxon>
        <taxon>Rhizobiaceae</taxon>
        <taxon>Rhizobium/Agrobacterium group</taxon>
        <taxon>Allorhizobium</taxon>
    </lineage>
</organism>
<dbReference type="GO" id="GO:0005829">
    <property type="term" value="C:cytosol"/>
    <property type="evidence" value="ECO:0007669"/>
    <property type="project" value="TreeGrafter"/>
</dbReference>
<dbReference type="RefSeq" id="WP_190235610.1">
    <property type="nucleotide sequence ID" value="NZ_SSOA01000003.1"/>
</dbReference>
<keyword evidence="3" id="KW-1185">Reference proteome</keyword>